<dbReference type="InterPro" id="IPR003718">
    <property type="entry name" value="OsmC/Ohr_fam"/>
</dbReference>
<dbReference type="Proteomes" id="UP000253769">
    <property type="component" value="Unassembled WGS sequence"/>
</dbReference>
<dbReference type="EMBL" id="QQOH01000002">
    <property type="protein sequence ID" value="RDE22732.1"/>
    <property type="molecule type" value="Genomic_DNA"/>
</dbReference>
<evidence type="ECO:0000313" key="2">
    <source>
        <dbReference type="Proteomes" id="UP000253769"/>
    </source>
</evidence>
<dbReference type="PANTHER" id="PTHR35368">
    <property type="entry name" value="HYDROPEROXIDE REDUCTASE"/>
    <property type="match status" value="1"/>
</dbReference>
<evidence type="ECO:0000313" key="1">
    <source>
        <dbReference type="EMBL" id="RDE22732.1"/>
    </source>
</evidence>
<gene>
    <name evidence="1" type="ORF">DV711_09140</name>
</gene>
<dbReference type="AlphaFoldDB" id="A0A369WLY9"/>
<dbReference type="RefSeq" id="WP_114695365.1">
    <property type="nucleotide sequence ID" value="NZ_QQOH01000002.1"/>
</dbReference>
<organism evidence="1 2">
    <name type="scientific">Motiliproteus coralliicola</name>
    <dbReference type="NCBI Taxonomy" id="2283196"/>
    <lineage>
        <taxon>Bacteria</taxon>
        <taxon>Pseudomonadati</taxon>
        <taxon>Pseudomonadota</taxon>
        <taxon>Gammaproteobacteria</taxon>
        <taxon>Oceanospirillales</taxon>
        <taxon>Oceanospirillaceae</taxon>
        <taxon>Motiliproteus</taxon>
    </lineage>
</organism>
<dbReference type="InterPro" id="IPR036102">
    <property type="entry name" value="OsmC/Ohrsf"/>
</dbReference>
<dbReference type="SUPFAM" id="SSF82784">
    <property type="entry name" value="OsmC-like"/>
    <property type="match status" value="1"/>
</dbReference>
<comment type="caution">
    <text evidence="1">The sequence shown here is derived from an EMBL/GenBank/DDBJ whole genome shotgun (WGS) entry which is preliminary data.</text>
</comment>
<dbReference type="InterPro" id="IPR015946">
    <property type="entry name" value="KH_dom-like_a/b"/>
</dbReference>
<reference evidence="1 2" key="1">
    <citation type="submission" date="2018-07" db="EMBL/GenBank/DDBJ databases">
        <title>Motiliproteus coralliicola sp. nov., a bacterium isolated from Coral.</title>
        <authorList>
            <person name="Wang G."/>
        </authorList>
    </citation>
    <scope>NUCLEOTIDE SEQUENCE [LARGE SCALE GENOMIC DNA]</scope>
    <source>
        <strain evidence="1 2">C34</strain>
    </source>
</reference>
<protein>
    <submittedName>
        <fullName evidence="1">OsmC family peroxiredoxin</fullName>
    </submittedName>
</protein>
<dbReference type="OrthoDB" id="9789573at2"/>
<sequence>MPNKVVSVSATMGNSYTITADVRGHHLTIDQPQNARGNNEGPTPLELFLFSMSGCVATIARTVAMQERLELRGMEVIAEGELNPAGLLGKPTEDRTGFQQIRISATIDADMTDAEKAEFLDRVCDRCPVHDNVKLSSEVVHQLG</sequence>
<dbReference type="InterPro" id="IPR052924">
    <property type="entry name" value="OsmC/Ohr_hydroprdx_reductase"/>
</dbReference>
<proteinExistence type="predicted"/>
<dbReference type="PANTHER" id="PTHR35368:SF1">
    <property type="entry name" value="HYDROPEROXIDE REDUCTASE"/>
    <property type="match status" value="1"/>
</dbReference>
<dbReference type="Pfam" id="PF02566">
    <property type="entry name" value="OsmC"/>
    <property type="match status" value="1"/>
</dbReference>
<name>A0A369WLY9_9GAMM</name>
<dbReference type="Gene3D" id="3.30.300.20">
    <property type="match status" value="1"/>
</dbReference>
<keyword evidence="2" id="KW-1185">Reference proteome</keyword>
<accession>A0A369WLY9</accession>